<dbReference type="PANTHER" id="PTHR46190:SF1">
    <property type="entry name" value="SI:CH211-201H21.5"/>
    <property type="match status" value="1"/>
</dbReference>
<dbReference type="AlphaFoldDB" id="A0A0N5AAW8"/>
<accession>A0A0N5AAW8</accession>
<dbReference type="Proteomes" id="UP000046393">
    <property type="component" value="Unplaced"/>
</dbReference>
<dbReference type="SUPFAM" id="SSF53590">
    <property type="entry name" value="Nucleoside hydrolase"/>
    <property type="match status" value="2"/>
</dbReference>
<evidence type="ECO:0000256" key="1">
    <source>
        <dbReference type="ARBA" id="ARBA00009176"/>
    </source>
</evidence>
<keyword evidence="3" id="KW-1185">Reference proteome</keyword>
<proteinExistence type="inferred from homology"/>
<dbReference type="InterPro" id="IPR052775">
    <property type="entry name" value="IUN_hydrolase"/>
</dbReference>
<dbReference type="InterPro" id="IPR001910">
    <property type="entry name" value="Inosine/uridine_hydrolase_dom"/>
</dbReference>
<protein>
    <submittedName>
        <fullName evidence="4">IU_nuc_hydro domain-containing protein</fullName>
    </submittedName>
</protein>
<dbReference type="PANTHER" id="PTHR46190">
    <property type="entry name" value="SI:CH211-201H21.5-RELATED"/>
    <property type="match status" value="1"/>
</dbReference>
<feature type="domain" description="Inosine/uridine-preferring nucleoside hydrolase" evidence="2">
    <location>
        <begin position="1"/>
        <end position="293"/>
    </location>
</feature>
<dbReference type="Pfam" id="PF01156">
    <property type="entry name" value="IU_nuc_hydro"/>
    <property type="match status" value="3"/>
</dbReference>
<dbReference type="STRING" id="451379.A0A0N5AAW8"/>
<evidence type="ECO:0000313" key="4">
    <source>
        <dbReference type="WBParaSite" id="SMUV_0000129401-mRNA-1"/>
    </source>
</evidence>
<feature type="domain" description="Inosine/uridine-preferring nucleoside hydrolase" evidence="2">
    <location>
        <begin position="437"/>
        <end position="707"/>
    </location>
</feature>
<dbReference type="InterPro" id="IPR036452">
    <property type="entry name" value="Ribo_hydro-like"/>
</dbReference>
<name>A0A0N5AAW8_9BILA</name>
<comment type="similarity">
    <text evidence="1">Belongs to the IUNH family.</text>
</comment>
<dbReference type="GO" id="GO:0016799">
    <property type="term" value="F:hydrolase activity, hydrolyzing N-glycosyl compounds"/>
    <property type="evidence" value="ECO:0007669"/>
    <property type="project" value="InterPro"/>
</dbReference>
<sequence length="725" mass="80494">VLGITTVHGIVGVDQVVANVSRCLRANHSKVPIYRGAAEPLVSRVAKFNSEYLFGKDGNSDQGDKNPKALPKDFENYDNKKPAAVALIDMLKCNSDVTLISIGPLTNIALAMRLCDDFVKLPKEMVIMGGNFYGIGNLGSNLTAEFNFGCDPEAAHVVLKEMLCPITIIPWEAAFLENDRINDANRQVDFHEHLNLLTTLSKYFNAISSKIQSVRARANRQYAFVDEIAIGTAIDRAKIIKTSRKFPVIVELTGSQTRGQIAVEWTNPSVCSQEVHQTKSREVEIVLSYNVPELNKMMFFVDEVSAHKSSVLTAKVHQHLNFKFRKLYCLVSVVDVILKAVIKTYPTMSAIKKLIIDTDGAADDIRAMSLALQTSNVQVMAITTVKGVVSVDQVVANVSRTLRANNAKVGFQTLYICMEWIRSKQMEEKAGMVNNMSFTKTLRKVADMVPIYKGAFEPLLATRSEVTDESFFFGKDGMGDRPNDFPQVTEDDANNFNPDIPASLALTKLFQQYDDVTLVCLGPLTNIALALKLDKDFASRPKEIYIMGGNLYGIGNVSSTTTSEFNFCGDPEAAHIVLSTMQCPITVIPWEAFFFESEKPHQEIDFHAHLELDTPLARYFSTVTNVGRKVLAKNGRQYAYCDEIAMASAIDAANVINESKYLRASVELSGNFTRGQVACDWTDKLFSADKLEHKIDRSRKPIRFVKSYNVAVIDAMITAAVKNCR</sequence>
<evidence type="ECO:0000313" key="3">
    <source>
        <dbReference type="Proteomes" id="UP000046393"/>
    </source>
</evidence>
<feature type="domain" description="Inosine/uridine-preferring nucleoside hydrolase" evidence="2">
    <location>
        <begin position="354"/>
        <end position="407"/>
    </location>
</feature>
<reference evidence="4" key="1">
    <citation type="submission" date="2017-02" db="UniProtKB">
        <authorList>
            <consortium name="WormBaseParasite"/>
        </authorList>
    </citation>
    <scope>IDENTIFICATION</scope>
</reference>
<evidence type="ECO:0000259" key="2">
    <source>
        <dbReference type="Pfam" id="PF01156"/>
    </source>
</evidence>
<dbReference type="Gene3D" id="3.90.245.10">
    <property type="entry name" value="Ribonucleoside hydrolase-like"/>
    <property type="match status" value="2"/>
</dbReference>
<dbReference type="WBParaSite" id="SMUV_0000129401-mRNA-1">
    <property type="protein sequence ID" value="SMUV_0000129401-mRNA-1"/>
    <property type="gene ID" value="SMUV_0000129401"/>
</dbReference>
<organism evidence="3 4">
    <name type="scientific">Syphacia muris</name>
    <dbReference type="NCBI Taxonomy" id="451379"/>
    <lineage>
        <taxon>Eukaryota</taxon>
        <taxon>Metazoa</taxon>
        <taxon>Ecdysozoa</taxon>
        <taxon>Nematoda</taxon>
        <taxon>Chromadorea</taxon>
        <taxon>Rhabditida</taxon>
        <taxon>Spirurina</taxon>
        <taxon>Oxyuridomorpha</taxon>
        <taxon>Oxyuroidea</taxon>
        <taxon>Oxyuridae</taxon>
        <taxon>Syphacia</taxon>
    </lineage>
</organism>